<dbReference type="AlphaFoldDB" id="A0A1F5L627"/>
<dbReference type="Proteomes" id="UP000177622">
    <property type="component" value="Unassembled WGS sequence"/>
</dbReference>
<reference evidence="2 3" key="1">
    <citation type="journal article" date="2016" name="Sci. Rep.">
        <title>Penicillium arizonense, a new, genome sequenced fungal species, reveals a high chemical diversity in secreted metabolites.</title>
        <authorList>
            <person name="Grijseels S."/>
            <person name="Nielsen J.C."/>
            <person name="Randelovic M."/>
            <person name="Nielsen J."/>
            <person name="Nielsen K.F."/>
            <person name="Workman M."/>
            <person name="Frisvad J.C."/>
        </authorList>
    </citation>
    <scope>NUCLEOTIDE SEQUENCE [LARGE SCALE GENOMIC DNA]</scope>
    <source>
        <strain evidence="2 3">CBS 141311</strain>
    </source>
</reference>
<dbReference type="PANTHER" id="PTHR48229">
    <property type="entry name" value="CAIB/BAIF FAMILY ENZYME (AFU_ORTHOLOGUE AFUA_1G05360)-RELATED"/>
    <property type="match status" value="1"/>
</dbReference>
<proteinExistence type="inferred from homology"/>
<accession>A0A1F5L627</accession>
<dbReference type="OrthoDB" id="2308815at2759"/>
<comment type="caution">
    <text evidence="2">The sequence shown here is derived from an EMBL/GenBank/DDBJ whole genome shotgun (WGS) entry which is preliminary data.</text>
</comment>
<name>A0A1F5L627_PENAI</name>
<evidence type="ECO:0000256" key="1">
    <source>
        <dbReference type="ARBA" id="ARBA00008383"/>
    </source>
</evidence>
<dbReference type="InterPro" id="IPR052985">
    <property type="entry name" value="CoA-trans_III_biosynth/detox"/>
</dbReference>
<dbReference type="Pfam" id="PF02515">
    <property type="entry name" value="CoA_transf_3"/>
    <property type="match status" value="1"/>
</dbReference>
<evidence type="ECO:0000313" key="3">
    <source>
        <dbReference type="Proteomes" id="UP000177622"/>
    </source>
</evidence>
<dbReference type="EMBL" id="LXJU01000026">
    <property type="protein sequence ID" value="OGE48673.1"/>
    <property type="molecule type" value="Genomic_DNA"/>
</dbReference>
<organism evidence="2 3">
    <name type="scientific">Penicillium arizonense</name>
    <dbReference type="NCBI Taxonomy" id="1835702"/>
    <lineage>
        <taxon>Eukaryota</taxon>
        <taxon>Fungi</taxon>
        <taxon>Dikarya</taxon>
        <taxon>Ascomycota</taxon>
        <taxon>Pezizomycotina</taxon>
        <taxon>Eurotiomycetes</taxon>
        <taxon>Eurotiomycetidae</taxon>
        <taxon>Eurotiales</taxon>
        <taxon>Aspergillaceae</taxon>
        <taxon>Penicillium</taxon>
    </lineage>
</organism>
<protein>
    <submittedName>
        <fullName evidence="2">Uncharacterized protein</fullName>
    </submittedName>
</protein>
<dbReference type="STRING" id="1835702.A0A1F5L627"/>
<dbReference type="GO" id="GO:0003824">
    <property type="term" value="F:catalytic activity"/>
    <property type="evidence" value="ECO:0007669"/>
    <property type="project" value="InterPro"/>
</dbReference>
<comment type="similarity">
    <text evidence="1">Belongs to the CoA-transferase III family.</text>
</comment>
<dbReference type="PANTHER" id="PTHR48229:SF1">
    <property type="entry name" value="ALPHA METHYLACYL-COA RACEMASE-RELATED"/>
    <property type="match status" value="1"/>
</dbReference>
<dbReference type="GeneID" id="34580619"/>
<dbReference type="Gene3D" id="3.40.50.10540">
    <property type="entry name" value="Crotonobetainyl-coa:carnitine coa-transferase, domain 1"/>
    <property type="match status" value="1"/>
</dbReference>
<dbReference type="SUPFAM" id="SSF89796">
    <property type="entry name" value="CoA-transferase family III (CaiB/BaiF)"/>
    <property type="match status" value="2"/>
</dbReference>
<evidence type="ECO:0000313" key="2">
    <source>
        <dbReference type="EMBL" id="OGE48673.1"/>
    </source>
</evidence>
<dbReference type="InterPro" id="IPR023606">
    <property type="entry name" value="CoA-Trfase_III_dom_1_sf"/>
</dbReference>
<keyword evidence="3" id="KW-1185">Reference proteome</keyword>
<dbReference type="RefSeq" id="XP_022484128.1">
    <property type="nucleotide sequence ID" value="XM_022635885.1"/>
</dbReference>
<gene>
    <name evidence="2" type="ORF">PENARI_c026G00710</name>
</gene>
<dbReference type="InterPro" id="IPR003673">
    <property type="entry name" value="CoA-Trfase_fam_III"/>
</dbReference>
<sequence length="573" mass="62566">MHETIPGDEIYGPGTYIDKTVLPVPEDTCRIFKLLASRTPGFTKDTAIWDTVKFQGRPDPMVPGPMKSPAVVAALHAMCGVVGNELLELRDGKPAKEASVTVDTDHAGIWLASTFTVYVNGSDVSTLARAGTLSKIFTRNFDQGFGVGPLSGRATALYPTKDPKVWYQLHGSLDASKTLKSMGIDMDVPLKDFAEGYEYIKGHVQRWSADELEMHNVRNGLCGSICYSPEGWRNTEMGKRLAEHPLINYTHESYAKETPPVPLRQLPDRRPLAGIKVLEMVRIIAGPTVGTTLSSFGADVIRVNCSKLADLNVLQLALNAGKRTIDLDIGKQEDKARLLELVGEADIFVQGFRYGSLDGKGLGLKDMLGVAAKRNKGLVYVDENCYGPSGPFAERPGWQQIGDAASGASYVMGRALGFDEGTSVLPPLPISDMTTGILGALGAMLGIRDRAKKGGSYHAVSSLVAGDTILLDKEIGLYPVEVVQKTFDEFTFVRSSPAQFVTEIMMEVIDGWKNVFPEYISPNSPFMMRFEDSPWGQIDLLRPVARLDDKEASPIWTSPPVPNCHHDTTITWV</sequence>